<dbReference type="Proteomes" id="UP001487740">
    <property type="component" value="Unassembled WGS sequence"/>
</dbReference>
<evidence type="ECO:0000259" key="4">
    <source>
        <dbReference type="Pfam" id="PF23337"/>
    </source>
</evidence>
<feature type="domain" description="PTHB1 platform" evidence="4">
    <location>
        <begin position="523"/>
        <end position="620"/>
    </location>
</feature>
<dbReference type="Pfam" id="PF23339">
    <property type="entry name" value="PTHB1_CtH"/>
    <property type="match status" value="1"/>
</dbReference>
<dbReference type="GO" id="GO:0016020">
    <property type="term" value="C:membrane"/>
    <property type="evidence" value="ECO:0007669"/>
    <property type="project" value="TreeGrafter"/>
</dbReference>
<feature type="region of interest" description="Disordered" evidence="1">
    <location>
        <begin position="234"/>
        <end position="262"/>
    </location>
</feature>
<feature type="compositionally biased region" description="Pro residues" evidence="1">
    <location>
        <begin position="778"/>
        <end position="792"/>
    </location>
</feature>
<dbReference type="Pfam" id="PF14727">
    <property type="entry name" value="PHTB1_N"/>
    <property type="match status" value="1"/>
</dbReference>
<dbReference type="PANTHER" id="PTHR20991">
    <property type="entry name" value="PARATHYROID HORMONE-RESPONSIVE B1 GENE"/>
    <property type="match status" value="1"/>
</dbReference>
<evidence type="ECO:0008006" key="9">
    <source>
        <dbReference type="Google" id="ProtNLM"/>
    </source>
</evidence>
<dbReference type="InterPro" id="IPR028074">
    <property type="entry name" value="PHTB1_GAE_dom"/>
</dbReference>
<dbReference type="InterPro" id="IPR026511">
    <property type="entry name" value="PTHB1"/>
</dbReference>
<dbReference type="AlphaFoldDB" id="A0AAW0TXI0"/>
<protein>
    <recommendedName>
        <fullName evidence="9">Protein PTHB1</fullName>
    </recommendedName>
</protein>
<sequence length="949" mass="103913">MSLFKAREWWGTAVEAATPGEEEECDAGCLLVANVNNEQPARDKVVVGGFSGSLRVFLPQAHRSEEGEEVSGYRPDHLLLETTLNYPILQLAVGKFVSSNSLEHLCILHPDRLVVCSVVGVGGGGGGGGQGEHFRLTIAYQHKLPRRGHSLVTGTFGGVRGKHYLAVQSLDGCLVVYEQESLAFVTFLPGSLLPGPIAYLPRADAIVTVAADWSLQCYRYQTIAVASENDNTTNNTTAAAAIPPNNNNNSSNNNRGGSGGRRLTPEWTQLLGEAAVEMKVVGGEEGEPVSLLVLAQRGIYCFKESGVLKFVKKLEFDPSCFTAFIVDKGIHICVASHTNTLLVYRETQLKWASQLQFPPVALTRADFPGITGALVMLGEAGQVQVTYLGTDPSLFVAPPTETREINYDHTDKELVRLHKIIKASTKDTGALVGMGRVPAVPVVLRITAHTPLNTVRVNVAVEKPIGVTQDTFVLRTVCDTSQIMIKFYQAEPYIPPSLSVTIITSYVSHTGAPRINTVQLELPLRLVVRPCTPSKEADHKITISSNKAAVNLPDLFPELVQDAGVGTAIGLQYYNGMEVTILSSRTTNRYRLQSDSMAALWLILKELMRRLKGYWNQPSRRDGEELQLGVASSFPTHELFFEIDAHFIRRKKHKELELQLARRSAQFRAVQRRLLTKFKDKTPTPLANLDSLLEGTYKQIHVTDVITENLKGMEEDGCQLSCVVRLVLEMTRLATGMSDQEFALLSAAVSPVVHLSMEQGWEETTDAAITFLLRSYSRPPPTPMPRDAPPTPELTMPPDTSKLKKHLGILLDKITKGGAQLSLDSTSETKMPELSKETVWHDEPEDPSEPPPPPPEDDPTNVPLGSRLGEDRARSARIRSARQGPRPPLTPASLSEDMPEEDPATEPTPSEELPDLTGDPAAIQLPPPTVEEEPRATSSRHTFTRPPGT</sequence>
<evidence type="ECO:0000256" key="1">
    <source>
        <dbReference type="SAM" id="MobiDB-lite"/>
    </source>
</evidence>
<dbReference type="InterPro" id="IPR055363">
    <property type="entry name" value="PTHB1_hp_dom"/>
</dbReference>
<evidence type="ECO:0000259" key="3">
    <source>
        <dbReference type="Pfam" id="PF14728"/>
    </source>
</evidence>
<evidence type="ECO:0000259" key="6">
    <source>
        <dbReference type="Pfam" id="PF23339"/>
    </source>
</evidence>
<evidence type="ECO:0000259" key="5">
    <source>
        <dbReference type="Pfam" id="PF23338"/>
    </source>
</evidence>
<dbReference type="InterPro" id="IPR055364">
    <property type="entry name" value="PTHB1_CtH_dom"/>
</dbReference>
<evidence type="ECO:0000313" key="7">
    <source>
        <dbReference type="EMBL" id="KAK8392479.1"/>
    </source>
</evidence>
<organism evidence="7 8">
    <name type="scientific">Scylla paramamosain</name>
    <name type="common">Mud crab</name>
    <dbReference type="NCBI Taxonomy" id="85552"/>
    <lineage>
        <taxon>Eukaryota</taxon>
        <taxon>Metazoa</taxon>
        <taxon>Ecdysozoa</taxon>
        <taxon>Arthropoda</taxon>
        <taxon>Crustacea</taxon>
        <taxon>Multicrustacea</taxon>
        <taxon>Malacostraca</taxon>
        <taxon>Eumalacostraca</taxon>
        <taxon>Eucarida</taxon>
        <taxon>Decapoda</taxon>
        <taxon>Pleocyemata</taxon>
        <taxon>Brachyura</taxon>
        <taxon>Eubrachyura</taxon>
        <taxon>Portunoidea</taxon>
        <taxon>Portunidae</taxon>
        <taxon>Portuninae</taxon>
        <taxon>Scylla</taxon>
    </lineage>
</organism>
<evidence type="ECO:0000313" key="8">
    <source>
        <dbReference type="Proteomes" id="UP001487740"/>
    </source>
</evidence>
<dbReference type="GO" id="GO:0034464">
    <property type="term" value="C:BBSome"/>
    <property type="evidence" value="ECO:0007669"/>
    <property type="project" value="InterPro"/>
</dbReference>
<dbReference type="EMBL" id="JARAKH010000022">
    <property type="protein sequence ID" value="KAK8392479.1"/>
    <property type="molecule type" value="Genomic_DNA"/>
</dbReference>
<feature type="domain" description="PTHB1 hairpin" evidence="5">
    <location>
        <begin position="634"/>
        <end position="733"/>
    </location>
</feature>
<keyword evidence="8" id="KW-1185">Reference proteome</keyword>
<feature type="region of interest" description="Disordered" evidence="1">
    <location>
        <begin position="775"/>
        <end position="801"/>
    </location>
</feature>
<dbReference type="Pfam" id="PF23337">
    <property type="entry name" value="PTHB1_pf"/>
    <property type="match status" value="1"/>
</dbReference>
<accession>A0AAW0TXI0</accession>
<feature type="region of interest" description="Disordered" evidence="1">
    <location>
        <begin position="821"/>
        <end position="949"/>
    </location>
</feature>
<dbReference type="InterPro" id="IPR028073">
    <property type="entry name" value="PHTB1_N_dom"/>
</dbReference>
<gene>
    <name evidence="7" type="ORF">O3P69_014681</name>
</gene>
<feature type="domain" description="PTHB1 N-terminal" evidence="2">
    <location>
        <begin position="1"/>
        <end position="392"/>
    </location>
</feature>
<reference evidence="7 8" key="1">
    <citation type="submission" date="2023-03" db="EMBL/GenBank/DDBJ databases">
        <title>High-quality genome of Scylla paramamosain provides insights in environmental adaptation.</title>
        <authorList>
            <person name="Zhang L."/>
        </authorList>
    </citation>
    <scope>NUCLEOTIDE SEQUENCE [LARGE SCALE GENOMIC DNA]</scope>
    <source>
        <strain evidence="7">LZ_2023a</strain>
        <tissue evidence="7">Muscle</tissue>
    </source>
</reference>
<dbReference type="Pfam" id="PF23338">
    <property type="entry name" value="PTHB1_hp"/>
    <property type="match status" value="1"/>
</dbReference>
<proteinExistence type="predicted"/>
<dbReference type="Pfam" id="PF14728">
    <property type="entry name" value="PTHB1_GAE"/>
    <property type="match status" value="1"/>
</dbReference>
<comment type="caution">
    <text evidence="7">The sequence shown here is derived from an EMBL/GenBank/DDBJ whole genome shotgun (WGS) entry which is preliminary data.</text>
</comment>
<name>A0AAW0TXI0_SCYPA</name>
<feature type="compositionally biased region" description="Low complexity" evidence="1">
    <location>
        <begin position="234"/>
        <end position="254"/>
    </location>
</feature>
<feature type="domain" description="PTHB1 C-terminal helix bundle" evidence="6">
    <location>
        <begin position="737"/>
        <end position="814"/>
    </location>
</feature>
<feature type="compositionally biased region" description="Basic and acidic residues" evidence="1">
    <location>
        <begin position="830"/>
        <end position="842"/>
    </location>
</feature>
<dbReference type="GO" id="GO:0060271">
    <property type="term" value="P:cilium assembly"/>
    <property type="evidence" value="ECO:0007669"/>
    <property type="project" value="TreeGrafter"/>
</dbReference>
<feature type="domain" description="PTHB1 GAE" evidence="3">
    <location>
        <begin position="437"/>
        <end position="515"/>
    </location>
</feature>
<evidence type="ECO:0000259" key="2">
    <source>
        <dbReference type="Pfam" id="PF14727"/>
    </source>
</evidence>
<dbReference type="InterPro" id="IPR055362">
    <property type="entry name" value="PTHB1_pf_dom"/>
</dbReference>
<dbReference type="PANTHER" id="PTHR20991:SF0">
    <property type="entry name" value="PROTEIN PTHB1"/>
    <property type="match status" value="1"/>
</dbReference>